<proteinExistence type="predicted"/>
<evidence type="ECO:0000313" key="2">
    <source>
        <dbReference type="Proteomes" id="UP001057402"/>
    </source>
</evidence>
<keyword evidence="2" id="KW-1185">Reference proteome</keyword>
<accession>A0ACB9R1W5</accession>
<evidence type="ECO:0000313" key="1">
    <source>
        <dbReference type="EMBL" id="KAI4373081.1"/>
    </source>
</evidence>
<dbReference type="Proteomes" id="UP001057402">
    <property type="component" value="Chromosome 4"/>
</dbReference>
<gene>
    <name evidence="1" type="ORF">MLD38_011244</name>
</gene>
<name>A0ACB9R1W5_9MYRT</name>
<reference evidence="2" key="1">
    <citation type="journal article" date="2023" name="Front. Plant Sci.">
        <title>Chromosomal-level genome assembly of Melastoma candidum provides insights into trichome evolution.</title>
        <authorList>
            <person name="Zhong Y."/>
            <person name="Wu W."/>
            <person name="Sun C."/>
            <person name="Zou P."/>
            <person name="Liu Y."/>
            <person name="Dai S."/>
            <person name="Zhou R."/>
        </authorList>
    </citation>
    <scope>NUCLEOTIDE SEQUENCE [LARGE SCALE GENOMIC DNA]</scope>
</reference>
<comment type="caution">
    <text evidence="1">The sequence shown here is derived from an EMBL/GenBank/DDBJ whole genome shotgun (WGS) entry which is preliminary data.</text>
</comment>
<dbReference type="EMBL" id="CM042883">
    <property type="protein sequence ID" value="KAI4373081.1"/>
    <property type="molecule type" value="Genomic_DNA"/>
</dbReference>
<sequence>MTEYEENMQRAAARVQTLEDEEELEQRIGEPVNEIHERKYTVLQDFAECNHRYPITDKRKIVDYKDLDNSADHEGERSVRFFKNDHRTLKSFDKFGPSRSYNEHHFSQKKAYHKVQGVVKGYDYSHKNQVENHEEVVSDVEFSVEPDAPEGSVGYETLVHKSFLKYSRDVNLNPRVQKRYRAQGKLGTLSCVVRGKSSSKEFQDAQGLAKHCLMSRRIGLKALHFATVLPQEEARAAREDLTLWPPIVVIHNISMVVDNSEDQKVINVNNIESFLRGKGFATGKMTVCIGKPSDQSVILVKFLETFSGLENAGRLHEYFTVNKRSRQEFTRIASRRGNGSSRGQAHAVDSQVSQGDKIGETVLYGYVGVADDMDRLDFGTKKEVKLKSRREILDLANGPVKAEK</sequence>
<protein>
    <submittedName>
        <fullName evidence="1">Uncharacterized protein</fullName>
    </submittedName>
</protein>
<organism evidence="1 2">
    <name type="scientific">Melastoma candidum</name>
    <dbReference type="NCBI Taxonomy" id="119954"/>
    <lineage>
        <taxon>Eukaryota</taxon>
        <taxon>Viridiplantae</taxon>
        <taxon>Streptophyta</taxon>
        <taxon>Embryophyta</taxon>
        <taxon>Tracheophyta</taxon>
        <taxon>Spermatophyta</taxon>
        <taxon>Magnoliopsida</taxon>
        <taxon>eudicotyledons</taxon>
        <taxon>Gunneridae</taxon>
        <taxon>Pentapetalae</taxon>
        <taxon>rosids</taxon>
        <taxon>malvids</taxon>
        <taxon>Myrtales</taxon>
        <taxon>Melastomataceae</taxon>
        <taxon>Melastomatoideae</taxon>
        <taxon>Melastomateae</taxon>
        <taxon>Melastoma</taxon>
    </lineage>
</organism>